<protein>
    <recommendedName>
        <fullName evidence="5">N-acetyltransferase domain-containing protein</fullName>
    </recommendedName>
</protein>
<evidence type="ECO:0000256" key="4">
    <source>
        <dbReference type="SAM" id="SignalP"/>
    </source>
</evidence>
<dbReference type="PANTHER" id="PTHR43877">
    <property type="entry name" value="AMINOALKYLPHOSPHONATE N-ACETYLTRANSFERASE-RELATED-RELATED"/>
    <property type="match status" value="1"/>
</dbReference>
<keyword evidence="1" id="KW-0808">Transferase</keyword>
<evidence type="ECO:0000256" key="1">
    <source>
        <dbReference type="ARBA" id="ARBA00022679"/>
    </source>
</evidence>
<evidence type="ECO:0000256" key="3">
    <source>
        <dbReference type="SAM" id="Phobius"/>
    </source>
</evidence>
<gene>
    <name evidence="6" type="ORF">SO694_00007614</name>
</gene>
<dbReference type="EMBL" id="JBBJCI010000037">
    <property type="protein sequence ID" value="KAK7250404.1"/>
    <property type="molecule type" value="Genomic_DNA"/>
</dbReference>
<dbReference type="PROSITE" id="PS51186">
    <property type="entry name" value="GNAT"/>
    <property type="match status" value="1"/>
</dbReference>
<keyword evidence="3" id="KW-1133">Transmembrane helix</keyword>
<keyword evidence="3" id="KW-0472">Membrane</keyword>
<accession>A0ABR1GBC9</accession>
<organism evidence="6 7">
    <name type="scientific">Aureococcus anophagefferens</name>
    <name type="common">Harmful bloom alga</name>
    <dbReference type="NCBI Taxonomy" id="44056"/>
    <lineage>
        <taxon>Eukaryota</taxon>
        <taxon>Sar</taxon>
        <taxon>Stramenopiles</taxon>
        <taxon>Ochrophyta</taxon>
        <taxon>Pelagophyceae</taxon>
        <taxon>Pelagomonadales</taxon>
        <taxon>Pelagomonadaceae</taxon>
        <taxon>Aureococcus</taxon>
    </lineage>
</organism>
<evidence type="ECO:0000313" key="6">
    <source>
        <dbReference type="EMBL" id="KAK7250404.1"/>
    </source>
</evidence>
<feature type="domain" description="N-acetyltransferase" evidence="5">
    <location>
        <begin position="28"/>
        <end position="180"/>
    </location>
</feature>
<keyword evidence="4" id="KW-0732">Signal</keyword>
<dbReference type="CDD" id="cd04301">
    <property type="entry name" value="NAT_SF"/>
    <property type="match status" value="1"/>
</dbReference>
<proteinExistence type="predicted"/>
<evidence type="ECO:0000256" key="2">
    <source>
        <dbReference type="ARBA" id="ARBA00023315"/>
    </source>
</evidence>
<dbReference type="Proteomes" id="UP001363151">
    <property type="component" value="Unassembled WGS sequence"/>
</dbReference>
<evidence type="ECO:0000313" key="7">
    <source>
        <dbReference type="Proteomes" id="UP001363151"/>
    </source>
</evidence>
<dbReference type="Gene3D" id="3.40.630.30">
    <property type="match status" value="1"/>
</dbReference>
<dbReference type="PANTHER" id="PTHR43877:SF2">
    <property type="entry name" value="AMINOALKYLPHOSPHONATE N-ACETYLTRANSFERASE-RELATED"/>
    <property type="match status" value="1"/>
</dbReference>
<comment type="caution">
    <text evidence="6">The sequence shown here is derived from an EMBL/GenBank/DDBJ whole genome shotgun (WGS) entry which is preliminary data.</text>
</comment>
<keyword evidence="7" id="KW-1185">Reference proteome</keyword>
<keyword evidence="2" id="KW-0012">Acyltransferase</keyword>
<dbReference type="InterPro" id="IPR050832">
    <property type="entry name" value="Bact_Acetyltransf"/>
</dbReference>
<sequence>MRLPSGAALLLLLVQYTAALTFKTLNADQMRDSYRELAPLVKGFAQRGARSANTYVIEAALDEPTARKETASLIRRVGDGTLCVACDRADILGMAVLRPGEPQTLDVIAVATKARDRGVGKKLLAQVTKLAARAGGGDLQLEVEKFNESGLRFFERNGFVQTGRRKDLRVLTKALAKPLGPRAVAMFALLPAIVAAGVGGWALQ</sequence>
<dbReference type="SUPFAM" id="SSF55729">
    <property type="entry name" value="Acyl-CoA N-acyltransferases (Nat)"/>
    <property type="match status" value="1"/>
</dbReference>
<name>A0ABR1GBC9_AURAN</name>
<feature type="signal peptide" evidence="4">
    <location>
        <begin position="1"/>
        <end position="19"/>
    </location>
</feature>
<evidence type="ECO:0000259" key="5">
    <source>
        <dbReference type="PROSITE" id="PS51186"/>
    </source>
</evidence>
<dbReference type="InterPro" id="IPR016181">
    <property type="entry name" value="Acyl_CoA_acyltransferase"/>
</dbReference>
<reference evidence="6 7" key="1">
    <citation type="submission" date="2024-03" db="EMBL/GenBank/DDBJ databases">
        <title>Aureococcus anophagefferens CCMP1851 and Kratosvirus quantuckense: Draft genome of a second virus-susceptible host strain in the model system.</title>
        <authorList>
            <person name="Chase E."/>
            <person name="Truchon A.R."/>
            <person name="Schepens W."/>
            <person name="Wilhelm S.W."/>
        </authorList>
    </citation>
    <scope>NUCLEOTIDE SEQUENCE [LARGE SCALE GENOMIC DNA]</scope>
    <source>
        <strain evidence="6 7">CCMP1851</strain>
    </source>
</reference>
<feature type="transmembrane region" description="Helical" evidence="3">
    <location>
        <begin position="183"/>
        <end position="203"/>
    </location>
</feature>
<feature type="chain" id="PRO_5045161816" description="N-acetyltransferase domain-containing protein" evidence="4">
    <location>
        <begin position="20"/>
        <end position="204"/>
    </location>
</feature>
<keyword evidence="3" id="KW-0812">Transmembrane</keyword>
<dbReference type="Pfam" id="PF00583">
    <property type="entry name" value="Acetyltransf_1"/>
    <property type="match status" value="1"/>
</dbReference>
<dbReference type="InterPro" id="IPR000182">
    <property type="entry name" value="GNAT_dom"/>
</dbReference>